<evidence type="ECO:0000256" key="1">
    <source>
        <dbReference type="SAM" id="Phobius"/>
    </source>
</evidence>
<dbReference type="Gene3D" id="2.40.100.20">
    <property type="match status" value="1"/>
</dbReference>
<keyword evidence="1" id="KW-1133">Transmembrane helix</keyword>
<dbReference type="Pfam" id="PF04126">
    <property type="entry name" value="Cyclophil_like"/>
    <property type="match status" value="1"/>
</dbReference>
<dbReference type="AlphaFoldDB" id="A0A1Z5HT16"/>
<sequence length="232" mass="26302">MGSTPTFGTKPSHIKGFEVFPSKPFFIFYALDFRKSPSEFSAGPSAKNFLLPTAIPSINRPVRRTARMATRFLQFDFLISIFFIPLWYNLVIILVKTKGRWRKESAGIMKRIKIITAKVQMEAQLNDTETAKSIWEKLPIKGKVNTWGEEIYFEIPVYKGPENPVETVEEGDLAYWPSGRCFCIFFGKTPVSTKTEIKPASPVTLIGRLSGNPKEWAKVSEGETITLEKIPE</sequence>
<comment type="caution">
    <text evidence="3">The sequence shown here is derived from an EMBL/GenBank/DDBJ whole genome shotgun (WGS) entry which is preliminary data.</text>
</comment>
<dbReference type="EMBL" id="BDGJ01000073">
    <property type="protein sequence ID" value="GAW92410.1"/>
    <property type="molecule type" value="Genomic_DNA"/>
</dbReference>
<protein>
    <recommendedName>
        <fullName evidence="2">Cyclophilin TM1367-like domain-containing protein</fullName>
    </recommendedName>
</protein>
<feature type="domain" description="Cyclophilin TM1367-like" evidence="2">
    <location>
        <begin position="110"/>
        <end position="228"/>
    </location>
</feature>
<organism evidence="3 4">
    <name type="scientific">Calderihabitans maritimus</name>
    <dbReference type="NCBI Taxonomy" id="1246530"/>
    <lineage>
        <taxon>Bacteria</taxon>
        <taxon>Bacillati</taxon>
        <taxon>Bacillota</taxon>
        <taxon>Clostridia</taxon>
        <taxon>Neomoorellales</taxon>
        <taxon>Calderihabitantaceae</taxon>
        <taxon>Calderihabitans</taxon>
    </lineage>
</organism>
<dbReference type="Proteomes" id="UP000197032">
    <property type="component" value="Unassembled WGS sequence"/>
</dbReference>
<reference evidence="4" key="1">
    <citation type="journal article" date="2017" name="Appl. Environ. Microbiol.">
        <title>Genomic analysis of Calderihabitans maritimus KKC1, a thermophilic hydrogenogenic carboxydotrophic bacterium isolated from marine sediment.</title>
        <authorList>
            <person name="Omae K."/>
            <person name="Yoneda Y."/>
            <person name="Fukuyama Y."/>
            <person name="Yoshida T."/>
            <person name="Sako Y."/>
        </authorList>
    </citation>
    <scope>NUCLEOTIDE SEQUENCE [LARGE SCALE GENOMIC DNA]</scope>
    <source>
        <strain evidence="4">KKC1</strain>
    </source>
</reference>
<gene>
    <name evidence="3" type="ORF">KKC1_15640</name>
</gene>
<feature type="transmembrane region" description="Helical" evidence="1">
    <location>
        <begin position="77"/>
        <end position="95"/>
    </location>
</feature>
<proteinExistence type="predicted"/>
<keyword evidence="4" id="KW-1185">Reference proteome</keyword>
<accession>A0A1Z5HT16</accession>
<keyword evidence="1" id="KW-0472">Membrane</keyword>
<dbReference type="InterPro" id="IPR025658">
    <property type="entry name" value="Cyclophilin_TM1367"/>
</dbReference>
<name>A0A1Z5HT16_9FIRM</name>
<evidence type="ECO:0000313" key="4">
    <source>
        <dbReference type="Proteomes" id="UP000197032"/>
    </source>
</evidence>
<keyword evidence="1" id="KW-0812">Transmembrane</keyword>
<dbReference type="InterPro" id="IPR029000">
    <property type="entry name" value="Cyclophilin-like_dom_sf"/>
</dbReference>
<evidence type="ECO:0000259" key="2">
    <source>
        <dbReference type="Pfam" id="PF04126"/>
    </source>
</evidence>
<evidence type="ECO:0000313" key="3">
    <source>
        <dbReference type="EMBL" id="GAW92410.1"/>
    </source>
</evidence>
<dbReference type="SUPFAM" id="SSF50891">
    <property type="entry name" value="Cyclophilin-like"/>
    <property type="match status" value="1"/>
</dbReference>